<sequence>MATIDTRRDGDSNNKEPSPSSMNLATKEIQLEYYLIEDQIANIFTKALARAKFEQFQTMLGVIKICIKKED</sequence>
<accession>A0A371F2V9</accession>
<evidence type="ECO:0000256" key="1">
    <source>
        <dbReference type="SAM" id="MobiDB-lite"/>
    </source>
</evidence>
<feature type="non-terminal residue" evidence="2">
    <location>
        <position position="1"/>
    </location>
</feature>
<comment type="caution">
    <text evidence="2">The sequence shown here is derived from an EMBL/GenBank/DDBJ whole genome shotgun (WGS) entry which is preliminary data.</text>
</comment>
<gene>
    <name evidence="2" type="ORF">CR513_47851</name>
</gene>
<dbReference type="Proteomes" id="UP000257109">
    <property type="component" value="Unassembled WGS sequence"/>
</dbReference>
<protein>
    <recommendedName>
        <fullName evidence="4">Copia protein</fullName>
    </recommendedName>
</protein>
<name>A0A371F2V9_MUCPR</name>
<reference evidence="2" key="1">
    <citation type="submission" date="2018-05" db="EMBL/GenBank/DDBJ databases">
        <title>Draft genome of Mucuna pruriens seed.</title>
        <authorList>
            <person name="Nnadi N.E."/>
            <person name="Vos R."/>
            <person name="Hasami M.H."/>
            <person name="Devisetty U.K."/>
            <person name="Aguiy J.C."/>
        </authorList>
    </citation>
    <scope>NUCLEOTIDE SEQUENCE [LARGE SCALE GENOMIC DNA]</scope>
    <source>
        <strain evidence="2">JCA_2017</strain>
    </source>
</reference>
<feature type="region of interest" description="Disordered" evidence="1">
    <location>
        <begin position="1"/>
        <end position="22"/>
    </location>
</feature>
<feature type="compositionally biased region" description="Basic and acidic residues" evidence="1">
    <location>
        <begin position="1"/>
        <end position="14"/>
    </location>
</feature>
<evidence type="ECO:0000313" key="2">
    <source>
        <dbReference type="EMBL" id="RDX72636.1"/>
    </source>
</evidence>
<organism evidence="2 3">
    <name type="scientific">Mucuna pruriens</name>
    <name type="common">Velvet bean</name>
    <name type="synonym">Dolichos pruriens</name>
    <dbReference type="NCBI Taxonomy" id="157652"/>
    <lineage>
        <taxon>Eukaryota</taxon>
        <taxon>Viridiplantae</taxon>
        <taxon>Streptophyta</taxon>
        <taxon>Embryophyta</taxon>
        <taxon>Tracheophyta</taxon>
        <taxon>Spermatophyta</taxon>
        <taxon>Magnoliopsida</taxon>
        <taxon>eudicotyledons</taxon>
        <taxon>Gunneridae</taxon>
        <taxon>Pentapetalae</taxon>
        <taxon>rosids</taxon>
        <taxon>fabids</taxon>
        <taxon>Fabales</taxon>
        <taxon>Fabaceae</taxon>
        <taxon>Papilionoideae</taxon>
        <taxon>50 kb inversion clade</taxon>
        <taxon>NPAAA clade</taxon>
        <taxon>indigoferoid/millettioid clade</taxon>
        <taxon>Phaseoleae</taxon>
        <taxon>Mucuna</taxon>
    </lineage>
</organism>
<evidence type="ECO:0008006" key="4">
    <source>
        <dbReference type="Google" id="ProtNLM"/>
    </source>
</evidence>
<evidence type="ECO:0000313" key="3">
    <source>
        <dbReference type="Proteomes" id="UP000257109"/>
    </source>
</evidence>
<proteinExistence type="predicted"/>
<keyword evidence="3" id="KW-1185">Reference proteome</keyword>
<dbReference type="AlphaFoldDB" id="A0A371F2V9"/>
<dbReference type="EMBL" id="QJKJ01010822">
    <property type="protein sequence ID" value="RDX72636.1"/>
    <property type="molecule type" value="Genomic_DNA"/>
</dbReference>